<name>A0A0Q9WGA8_DROVI</name>
<gene>
    <name evidence="1" type="primary">Dvir\GJ25643</name>
    <name evidence="1" type="ORF">Dvir_GJ25643</name>
</gene>
<protein>
    <submittedName>
        <fullName evidence="1">Uncharacterized protein</fullName>
    </submittedName>
</protein>
<reference evidence="1 2" key="1">
    <citation type="journal article" date="2007" name="Nature">
        <title>Evolution of genes and genomes on the Drosophila phylogeny.</title>
        <authorList>
            <consortium name="Drosophila 12 Genomes Consortium"/>
            <person name="Clark A.G."/>
            <person name="Eisen M.B."/>
            <person name="Smith D.R."/>
            <person name="Bergman C.M."/>
            <person name="Oliver B."/>
            <person name="Markow T.A."/>
            <person name="Kaufman T.C."/>
            <person name="Kellis M."/>
            <person name="Gelbart W."/>
            <person name="Iyer V.N."/>
            <person name="Pollard D.A."/>
            <person name="Sackton T.B."/>
            <person name="Larracuente A.M."/>
            <person name="Singh N.D."/>
            <person name="Abad J.P."/>
            <person name="Abt D.N."/>
            <person name="Adryan B."/>
            <person name="Aguade M."/>
            <person name="Akashi H."/>
            <person name="Anderson W.W."/>
            <person name="Aquadro C.F."/>
            <person name="Ardell D.H."/>
            <person name="Arguello R."/>
            <person name="Artieri C.G."/>
            <person name="Barbash D.A."/>
            <person name="Barker D."/>
            <person name="Barsanti P."/>
            <person name="Batterham P."/>
            <person name="Batzoglou S."/>
            <person name="Begun D."/>
            <person name="Bhutkar A."/>
            <person name="Blanco E."/>
            <person name="Bosak S.A."/>
            <person name="Bradley R.K."/>
            <person name="Brand A.D."/>
            <person name="Brent M.R."/>
            <person name="Brooks A.N."/>
            <person name="Brown R.H."/>
            <person name="Butlin R.K."/>
            <person name="Caggese C."/>
            <person name="Calvi B.R."/>
            <person name="Bernardo de Carvalho A."/>
            <person name="Caspi A."/>
            <person name="Castrezana S."/>
            <person name="Celniker S.E."/>
            <person name="Chang J.L."/>
            <person name="Chapple C."/>
            <person name="Chatterji S."/>
            <person name="Chinwalla A."/>
            <person name="Civetta A."/>
            <person name="Clifton S.W."/>
            <person name="Comeron J.M."/>
            <person name="Costello J.C."/>
            <person name="Coyne J.A."/>
            <person name="Daub J."/>
            <person name="David R.G."/>
            <person name="Delcher A.L."/>
            <person name="Delehaunty K."/>
            <person name="Do C.B."/>
            <person name="Ebling H."/>
            <person name="Edwards K."/>
            <person name="Eickbush T."/>
            <person name="Evans J.D."/>
            <person name="Filipski A."/>
            <person name="Findeiss S."/>
            <person name="Freyhult E."/>
            <person name="Fulton L."/>
            <person name="Fulton R."/>
            <person name="Garcia A.C."/>
            <person name="Gardiner A."/>
            <person name="Garfield D.A."/>
            <person name="Garvin B.E."/>
            <person name="Gibson G."/>
            <person name="Gilbert D."/>
            <person name="Gnerre S."/>
            <person name="Godfrey J."/>
            <person name="Good R."/>
            <person name="Gotea V."/>
            <person name="Gravely B."/>
            <person name="Greenberg A.J."/>
            <person name="Griffiths-Jones S."/>
            <person name="Gross S."/>
            <person name="Guigo R."/>
            <person name="Gustafson E.A."/>
            <person name="Haerty W."/>
            <person name="Hahn M.W."/>
            <person name="Halligan D.L."/>
            <person name="Halpern A.L."/>
            <person name="Halter G.M."/>
            <person name="Han M.V."/>
            <person name="Heger A."/>
            <person name="Hillier L."/>
            <person name="Hinrichs A.S."/>
            <person name="Holmes I."/>
            <person name="Hoskins R.A."/>
            <person name="Hubisz M.J."/>
            <person name="Hultmark D."/>
            <person name="Huntley M.A."/>
            <person name="Jaffe D.B."/>
            <person name="Jagadeeshan S."/>
            <person name="Jeck W.R."/>
            <person name="Johnson J."/>
            <person name="Jones C.D."/>
            <person name="Jordan W.C."/>
            <person name="Karpen G.H."/>
            <person name="Kataoka E."/>
            <person name="Keightley P.D."/>
            <person name="Kheradpour P."/>
            <person name="Kirkness E.F."/>
            <person name="Koerich L.B."/>
            <person name="Kristiansen K."/>
            <person name="Kudrna D."/>
            <person name="Kulathinal R.J."/>
            <person name="Kumar S."/>
            <person name="Kwok R."/>
            <person name="Lander E."/>
            <person name="Langley C.H."/>
            <person name="Lapoint R."/>
            <person name="Lazzaro B.P."/>
            <person name="Lee S.J."/>
            <person name="Levesque L."/>
            <person name="Li R."/>
            <person name="Lin C.F."/>
            <person name="Lin M.F."/>
            <person name="Lindblad-Toh K."/>
            <person name="Llopart A."/>
            <person name="Long M."/>
            <person name="Low L."/>
            <person name="Lozovsky E."/>
            <person name="Lu J."/>
            <person name="Luo M."/>
            <person name="Machado C.A."/>
            <person name="Makalowski W."/>
            <person name="Marzo M."/>
            <person name="Matsuda M."/>
            <person name="Matzkin L."/>
            <person name="McAllister B."/>
            <person name="McBride C.S."/>
            <person name="McKernan B."/>
            <person name="McKernan K."/>
            <person name="Mendez-Lago M."/>
            <person name="Minx P."/>
            <person name="Mollenhauer M.U."/>
            <person name="Montooth K."/>
            <person name="Mount S.M."/>
            <person name="Mu X."/>
            <person name="Myers E."/>
            <person name="Negre B."/>
            <person name="Newfeld S."/>
            <person name="Nielsen R."/>
            <person name="Noor M.A."/>
            <person name="O'Grady P."/>
            <person name="Pachter L."/>
            <person name="Papaceit M."/>
            <person name="Parisi M.J."/>
            <person name="Parisi M."/>
            <person name="Parts L."/>
            <person name="Pedersen J.S."/>
            <person name="Pesole G."/>
            <person name="Phillippy A.M."/>
            <person name="Ponting C.P."/>
            <person name="Pop M."/>
            <person name="Porcelli D."/>
            <person name="Powell J.R."/>
            <person name="Prohaska S."/>
            <person name="Pruitt K."/>
            <person name="Puig M."/>
            <person name="Quesneville H."/>
            <person name="Ram K.R."/>
            <person name="Rand D."/>
            <person name="Rasmussen M.D."/>
            <person name="Reed L.K."/>
            <person name="Reenan R."/>
            <person name="Reily A."/>
            <person name="Remington K.A."/>
            <person name="Rieger T.T."/>
            <person name="Ritchie M.G."/>
            <person name="Robin C."/>
            <person name="Rogers Y.H."/>
            <person name="Rohde C."/>
            <person name="Rozas J."/>
            <person name="Rubenfield M.J."/>
            <person name="Ruiz A."/>
            <person name="Russo S."/>
            <person name="Salzberg S.L."/>
            <person name="Sanchez-Gracia A."/>
            <person name="Saranga D.J."/>
            <person name="Sato H."/>
            <person name="Schaeffer S.W."/>
            <person name="Schatz M.C."/>
            <person name="Schlenke T."/>
            <person name="Schwartz R."/>
            <person name="Segarra C."/>
            <person name="Singh R.S."/>
            <person name="Sirot L."/>
            <person name="Sirota M."/>
            <person name="Sisneros N.B."/>
            <person name="Smith C.D."/>
            <person name="Smith T.F."/>
            <person name="Spieth J."/>
            <person name="Stage D.E."/>
            <person name="Stark A."/>
            <person name="Stephan W."/>
            <person name="Strausberg R.L."/>
            <person name="Strempel S."/>
            <person name="Sturgill D."/>
            <person name="Sutton G."/>
            <person name="Sutton G.G."/>
            <person name="Tao W."/>
            <person name="Teichmann S."/>
            <person name="Tobari Y.N."/>
            <person name="Tomimura Y."/>
            <person name="Tsolas J.M."/>
            <person name="Valente V.L."/>
            <person name="Venter E."/>
            <person name="Venter J.C."/>
            <person name="Vicario S."/>
            <person name="Vieira F.G."/>
            <person name="Vilella A.J."/>
            <person name="Villasante A."/>
            <person name="Walenz B."/>
            <person name="Wang J."/>
            <person name="Wasserman M."/>
            <person name="Watts T."/>
            <person name="Wilson D."/>
            <person name="Wilson R.K."/>
            <person name="Wing R.A."/>
            <person name="Wolfner M.F."/>
            <person name="Wong A."/>
            <person name="Wong G.K."/>
            <person name="Wu C.I."/>
            <person name="Wu G."/>
            <person name="Yamamoto D."/>
            <person name="Yang H.P."/>
            <person name="Yang S.P."/>
            <person name="Yorke J.A."/>
            <person name="Yoshida K."/>
            <person name="Zdobnov E."/>
            <person name="Zhang P."/>
            <person name="Zhang Y."/>
            <person name="Zimin A.V."/>
            <person name="Baldwin J."/>
            <person name="Abdouelleil A."/>
            <person name="Abdulkadir J."/>
            <person name="Abebe A."/>
            <person name="Abera B."/>
            <person name="Abreu J."/>
            <person name="Acer S.C."/>
            <person name="Aftuck L."/>
            <person name="Alexander A."/>
            <person name="An P."/>
            <person name="Anderson E."/>
            <person name="Anderson S."/>
            <person name="Arachi H."/>
            <person name="Azer M."/>
            <person name="Bachantsang P."/>
            <person name="Barry A."/>
            <person name="Bayul T."/>
            <person name="Berlin A."/>
            <person name="Bessette D."/>
            <person name="Bloom T."/>
            <person name="Blye J."/>
            <person name="Boguslavskiy L."/>
            <person name="Bonnet C."/>
            <person name="Boukhgalter B."/>
            <person name="Bourzgui I."/>
            <person name="Brown A."/>
            <person name="Cahill P."/>
            <person name="Channer S."/>
            <person name="Cheshatsang Y."/>
            <person name="Chuda L."/>
            <person name="Citroen M."/>
            <person name="Collymore A."/>
            <person name="Cooke P."/>
            <person name="Costello M."/>
            <person name="D'Aco K."/>
            <person name="Daza R."/>
            <person name="De Haan G."/>
            <person name="DeGray S."/>
            <person name="DeMaso C."/>
            <person name="Dhargay N."/>
            <person name="Dooley K."/>
            <person name="Dooley E."/>
            <person name="Doricent M."/>
            <person name="Dorje P."/>
            <person name="Dorjee K."/>
            <person name="Dupes A."/>
            <person name="Elong R."/>
            <person name="Falk J."/>
            <person name="Farina A."/>
            <person name="Faro S."/>
            <person name="Ferguson D."/>
            <person name="Fisher S."/>
            <person name="Foley C.D."/>
            <person name="Franke A."/>
            <person name="Friedrich D."/>
            <person name="Gadbois L."/>
            <person name="Gearin G."/>
            <person name="Gearin C.R."/>
            <person name="Giannoukos G."/>
            <person name="Goode T."/>
            <person name="Graham J."/>
            <person name="Grandbois E."/>
            <person name="Grewal S."/>
            <person name="Gyaltsen K."/>
            <person name="Hafez N."/>
            <person name="Hagos B."/>
            <person name="Hall J."/>
            <person name="Henson C."/>
            <person name="Hollinger A."/>
            <person name="Honan T."/>
            <person name="Huard M.D."/>
            <person name="Hughes L."/>
            <person name="Hurhula B."/>
            <person name="Husby M.E."/>
            <person name="Kamat A."/>
            <person name="Kanga B."/>
            <person name="Kashin S."/>
            <person name="Khazanovich D."/>
            <person name="Kisner P."/>
            <person name="Lance K."/>
            <person name="Lara M."/>
            <person name="Lee W."/>
            <person name="Lennon N."/>
            <person name="Letendre F."/>
            <person name="LeVine R."/>
            <person name="Lipovsky A."/>
            <person name="Liu X."/>
            <person name="Liu J."/>
            <person name="Liu S."/>
            <person name="Lokyitsang T."/>
            <person name="Lokyitsang Y."/>
            <person name="Lubonja R."/>
            <person name="Lui A."/>
            <person name="MacDonald P."/>
            <person name="Magnisalis V."/>
            <person name="Maru K."/>
            <person name="Matthews C."/>
            <person name="McCusker W."/>
            <person name="McDonough S."/>
            <person name="Mehta T."/>
            <person name="Meldrim J."/>
            <person name="Meneus L."/>
            <person name="Mihai O."/>
            <person name="Mihalev A."/>
            <person name="Mihova T."/>
            <person name="Mittelman R."/>
            <person name="Mlenga V."/>
            <person name="Montmayeur A."/>
            <person name="Mulrain L."/>
            <person name="Navidi A."/>
            <person name="Naylor J."/>
            <person name="Negash T."/>
            <person name="Nguyen T."/>
            <person name="Nguyen N."/>
            <person name="Nicol R."/>
            <person name="Norbu C."/>
            <person name="Norbu N."/>
            <person name="Novod N."/>
            <person name="O'Neill B."/>
            <person name="Osman S."/>
            <person name="Markiewicz E."/>
            <person name="Oyono O.L."/>
            <person name="Patti C."/>
            <person name="Phunkhang P."/>
            <person name="Pierre F."/>
            <person name="Priest M."/>
            <person name="Raghuraman S."/>
            <person name="Rege F."/>
            <person name="Reyes R."/>
            <person name="Rise C."/>
            <person name="Rogov P."/>
            <person name="Ross K."/>
            <person name="Ryan E."/>
            <person name="Settipalli S."/>
            <person name="Shea T."/>
            <person name="Sherpa N."/>
            <person name="Shi L."/>
            <person name="Shih D."/>
            <person name="Sparrow T."/>
            <person name="Spaulding J."/>
            <person name="Stalker J."/>
            <person name="Stange-Thomann N."/>
            <person name="Stavropoulos S."/>
            <person name="Stone C."/>
            <person name="Strader C."/>
            <person name="Tesfaye S."/>
            <person name="Thomson T."/>
            <person name="Thoulutsang Y."/>
            <person name="Thoulutsang D."/>
            <person name="Topham K."/>
            <person name="Topping I."/>
            <person name="Tsamla T."/>
            <person name="Vassiliev H."/>
            <person name="Vo A."/>
            <person name="Wangchuk T."/>
            <person name="Wangdi T."/>
            <person name="Weiand M."/>
            <person name="Wilkinson J."/>
            <person name="Wilson A."/>
            <person name="Yadav S."/>
            <person name="Young G."/>
            <person name="Yu Q."/>
            <person name="Zembek L."/>
            <person name="Zhong D."/>
            <person name="Zimmer A."/>
            <person name="Zwirko Z."/>
            <person name="Jaffe D.B."/>
            <person name="Alvarez P."/>
            <person name="Brockman W."/>
            <person name="Butler J."/>
            <person name="Chin C."/>
            <person name="Gnerre S."/>
            <person name="Grabherr M."/>
            <person name="Kleber M."/>
            <person name="Mauceli E."/>
            <person name="MacCallum I."/>
        </authorList>
    </citation>
    <scope>NUCLEOTIDE SEQUENCE [LARGE SCALE GENOMIC DNA]</scope>
    <source>
        <strain evidence="2">Tucson 15010-1051.87</strain>
    </source>
</reference>
<dbReference type="OrthoDB" id="7853348at2759"/>
<keyword evidence="2" id="KW-1185">Reference proteome</keyword>
<dbReference type="AlphaFoldDB" id="A0A0Q9WGA8"/>
<dbReference type="Proteomes" id="UP000008792">
    <property type="component" value="Unassembled WGS sequence"/>
</dbReference>
<dbReference type="InterPro" id="IPR031734">
    <property type="entry name" value="MBF2"/>
</dbReference>
<organism evidence="1 2">
    <name type="scientific">Drosophila virilis</name>
    <name type="common">Fruit fly</name>
    <dbReference type="NCBI Taxonomy" id="7244"/>
    <lineage>
        <taxon>Eukaryota</taxon>
        <taxon>Metazoa</taxon>
        <taxon>Ecdysozoa</taxon>
        <taxon>Arthropoda</taxon>
        <taxon>Hexapoda</taxon>
        <taxon>Insecta</taxon>
        <taxon>Pterygota</taxon>
        <taxon>Neoptera</taxon>
        <taxon>Endopterygota</taxon>
        <taxon>Diptera</taxon>
        <taxon>Brachycera</taxon>
        <taxon>Muscomorpha</taxon>
        <taxon>Ephydroidea</taxon>
        <taxon>Drosophilidae</taxon>
        <taxon>Drosophila</taxon>
    </lineage>
</organism>
<dbReference type="Pfam" id="PF15868">
    <property type="entry name" value="MBF2"/>
    <property type="match status" value="1"/>
</dbReference>
<evidence type="ECO:0000313" key="2">
    <source>
        <dbReference type="Proteomes" id="UP000008792"/>
    </source>
</evidence>
<proteinExistence type="predicted"/>
<dbReference type="EMBL" id="CH940648">
    <property type="protein sequence ID" value="KRF80452.1"/>
    <property type="molecule type" value="Genomic_DNA"/>
</dbReference>
<accession>A0A0Q9WGA8</accession>
<dbReference type="InParanoid" id="A0A0Q9WGA8"/>
<evidence type="ECO:0000313" key="1">
    <source>
        <dbReference type="EMBL" id="KRF80452.1"/>
    </source>
</evidence>
<sequence length="127" mass="14016">MSPLVLLSVYGIYVFGFISNIFGYSCQFGYMHPAAVPIYEAEISWDCAVRYMKYADNALSGDSIKFTINLILVFDESQPESTIKAAIVQGGIGFNYTTLRLSCAQFADAESRSAKVTVLIYGLPIEQ</sequence>